<dbReference type="GO" id="GO:0030313">
    <property type="term" value="C:cell envelope"/>
    <property type="evidence" value="ECO:0007669"/>
    <property type="project" value="UniProtKB-SubCell"/>
</dbReference>
<organism evidence="4 5">
    <name type="scientific">Spongiibacter nanhainus</name>
    <dbReference type="NCBI Taxonomy" id="2794344"/>
    <lineage>
        <taxon>Bacteria</taxon>
        <taxon>Pseudomonadati</taxon>
        <taxon>Pseudomonadota</taxon>
        <taxon>Gammaproteobacteria</taxon>
        <taxon>Cellvibrionales</taxon>
        <taxon>Spongiibacteraceae</taxon>
        <taxon>Spongiibacter</taxon>
    </lineage>
</organism>
<evidence type="ECO:0000313" key="4">
    <source>
        <dbReference type="EMBL" id="QQD19646.1"/>
    </source>
</evidence>
<dbReference type="InterPro" id="IPR034984">
    <property type="entry name" value="Imelysin-like_IPPA"/>
</dbReference>
<protein>
    <submittedName>
        <fullName evidence="4">Imelysin family protein</fullName>
    </submittedName>
</protein>
<evidence type="ECO:0000256" key="2">
    <source>
        <dbReference type="ARBA" id="ARBA00022729"/>
    </source>
</evidence>
<keyword evidence="5" id="KW-1185">Reference proteome</keyword>
<dbReference type="EMBL" id="CP066167">
    <property type="protein sequence ID" value="QQD19646.1"/>
    <property type="molecule type" value="Genomic_DNA"/>
</dbReference>
<sequence>MTAALSACSPPPEQQAIKGMVEHSILPAYRQFASAASDLYRQTNTFCEAPNAENYRATQEAWRQAVQGWSAIQFLQFGPLMIDNQSWKIQFWPDKKNLIARKTEALLASDDALDIARVDRASVVVQGLSAMEYLLFDTTGGQLTRYNSDSPRPCQALAAIAGHLQQVASRLNHAWQPELNNYAAKLLSPGADNDEYPSRQQVLVTLLDSLVYGVELIKRDKLERPLAIPGDGGFPQAYVLEWWRSQYSKEAVIANLQHLRTLYTAGQTFGIDDLIAHQQYADPPHQALAEAITNQFDAALNKLAAFDTSLFSAASSSSDPELRQALLNIHSDIDALLHLLEDDLPKAMGLSLSFNANDGD</sequence>
<evidence type="ECO:0000313" key="5">
    <source>
        <dbReference type="Proteomes" id="UP000596063"/>
    </source>
</evidence>
<gene>
    <name evidence="4" type="ORF">I6N98_07330</name>
</gene>
<accession>A0A7T4R384</accession>
<comment type="subcellular location">
    <subcellularLocation>
        <location evidence="1">Cell envelope</location>
    </subcellularLocation>
</comment>
<name>A0A7T4R384_9GAMM</name>
<dbReference type="InterPro" id="IPR018976">
    <property type="entry name" value="Imelysin-like"/>
</dbReference>
<dbReference type="RefSeq" id="WP_198571130.1">
    <property type="nucleotide sequence ID" value="NZ_CP066167.1"/>
</dbReference>
<keyword evidence="2" id="KW-0732">Signal</keyword>
<reference evidence="4 5" key="1">
    <citation type="submission" date="2020-12" db="EMBL/GenBank/DDBJ databases">
        <authorList>
            <person name="Shan Y."/>
        </authorList>
    </citation>
    <scope>NUCLEOTIDE SEQUENCE [LARGE SCALE GENOMIC DNA]</scope>
    <source>
        <strain evidence="5">csc3.9</strain>
    </source>
</reference>
<dbReference type="InterPro" id="IPR038352">
    <property type="entry name" value="Imelysin_sf"/>
</dbReference>
<dbReference type="AlphaFoldDB" id="A0A7T4R384"/>
<dbReference type="Gene3D" id="1.20.1420.20">
    <property type="entry name" value="M75 peptidase, HXXE motif"/>
    <property type="match status" value="1"/>
</dbReference>
<evidence type="ECO:0000259" key="3">
    <source>
        <dbReference type="Pfam" id="PF09375"/>
    </source>
</evidence>
<proteinExistence type="predicted"/>
<dbReference type="KEGG" id="snan:I6N98_07330"/>
<feature type="domain" description="Imelysin-like" evidence="3">
    <location>
        <begin position="25"/>
        <end position="326"/>
    </location>
</feature>
<dbReference type="CDD" id="cd14659">
    <property type="entry name" value="Imelysin-like_IPPA"/>
    <property type="match status" value="1"/>
</dbReference>
<evidence type="ECO:0000256" key="1">
    <source>
        <dbReference type="ARBA" id="ARBA00004196"/>
    </source>
</evidence>
<dbReference type="Pfam" id="PF09375">
    <property type="entry name" value="Peptidase_M75"/>
    <property type="match status" value="1"/>
</dbReference>
<dbReference type="Proteomes" id="UP000596063">
    <property type="component" value="Chromosome"/>
</dbReference>